<protein>
    <submittedName>
        <fullName evidence="1">Uncharacterized protein</fullName>
    </submittedName>
</protein>
<reference evidence="1" key="1">
    <citation type="submission" date="2021-05" db="EMBL/GenBank/DDBJ databases">
        <authorList>
            <person name="Alioto T."/>
            <person name="Alioto T."/>
            <person name="Gomez Garrido J."/>
        </authorList>
    </citation>
    <scope>NUCLEOTIDE SEQUENCE</scope>
</reference>
<dbReference type="EMBL" id="HBUF01597958">
    <property type="protein sequence ID" value="CAG6775286.1"/>
    <property type="molecule type" value="Transcribed_RNA"/>
</dbReference>
<evidence type="ECO:0000313" key="1">
    <source>
        <dbReference type="EMBL" id="CAG6775286.1"/>
    </source>
</evidence>
<sequence>MVGRSRWEGRRGNQRSERERVDLLLHQPCIQFHRFLLWSSHLGVFLEAAHSLPYYLHYHQGHYLSFQMTHNFLVEGKHLFLFIFKTMVKVQVSELTPLNCEANKKALGRYKL</sequence>
<accession>A0A8D9F2W8</accession>
<dbReference type="AlphaFoldDB" id="A0A8D9F2W8"/>
<organism evidence="1">
    <name type="scientific">Cacopsylla melanoneura</name>
    <dbReference type="NCBI Taxonomy" id="428564"/>
    <lineage>
        <taxon>Eukaryota</taxon>
        <taxon>Metazoa</taxon>
        <taxon>Ecdysozoa</taxon>
        <taxon>Arthropoda</taxon>
        <taxon>Hexapoda</taxon>
        <taxon>Insecta</taxon>
        <taxon>Pterygota</taxon>
        <taxon>Neoptera</taxon>
        <taxon>Paraneoptera</taxon>
        <taxon>Hemiptera</taxon>
        <taxon>Sternorrhyncha</taxon>
        <taxon>Psylloidea</taxon>
        <taxon>Psyllidae</taxon>
        <taxon>Psyllinae</taxon>
        <taxon>Cacopsylla</taxon>
    </lineage>
</organism>
<name>A0A8D9F2W8_9HEMI</name>
<proteinExistence type="predicted"/>